<evidence type="ECO:0000313" key="2">
    <source>
        <dbReference type="EMBL" id="EPB66593.1"/>
    </source>
</evidence>
<dbReference type="Pfam" id="PF00149">
    <property type="entry name" value="Metallophos"/>
    <property type="match status" value="1"/>
</dbReference>
<proteinExistence type="predicted"/>
<reference evidence="2 3" key="1">
    <citation type="submission" date="2013-05" db="EMBL/GenBank/DDBJ databases">
        <title>Draft genome of the parasitic nematode Anyclostoma ceylanicum.</title>
        <authorList>
            <person name="Mitreva M."/>
        </authorList>
    </citation>
    <scope>NUCLEOTIDE SEQUENCE [LARGE SCALE GENOMIC DNA]</scope>
</reference>
<name>A0A0D6L6U2_9BILA</name>
<accession>A0A0D6L6U2</accession>
<dbReference type="Proteomes" id="UP000054495">
    <property type="component" value="Unassembled WGS sequence"/>
</dbReference>
<protein>
    <recommendedName>
        <fullName evidence="1">Serine/threonine specific protein phosphatases domain-containing protein</fullName>
    </recommendedName>
</protein>
<evidence type="ECO:0000313" key="3">
    <source>
        <dbReference type="Proteomes" id="UP000054495"/>
    </source>
</evidence>
<dbReference type="SUPFAM" id="SSF56300">
    <property type="entry name" value="Metallo-dependent phosphatases"/>
    <property type="match status" value="1"/>
</dbReference>
<dbReference type="EMBL" id="KE126034">
    <property type="protein sequence ID" value="EPB66593.1"/>
    <property type="molecule type" value="Genomic_DNA"/>
</dbReference>
<dbReference type="InterPro" id="IPR006186">
    <property type="entry name" value="Ser/Thr-sp_prot-phosphatase"/>
</dbReference>
<evidence type="ECO:0000259" key="1">
    <source>
        <dbReference type="SMART" id="SM00156"/>
    </source>
</evidence>
<organism evidence="2 3">
    <name type="scientific">Ancylostoma ceylanicum</name>
    <dbReference type="NCBI Taxonomy" id="53326"/>
    <lineage>
        <taxon>Eukaryota</taxon>
        <taxon>Metazoa</taxon>
        <taxon>Ecdysozoa</taxon>
        <taxon>Nematoda</taxon>
        <taxon>Chromadorea</taxon>
        <taxon>Rhabditida</taxon>
        <taxon>Rhabditina</taxon>
        <taxon>Rhabditomorpha</taxon>
        <taxon>Strongyloidea</taxon>
        <taxon>Ancylostomatidae</taxon>
        <taxon>Ancylostomatinae</taxon>
        <taxon>Ancylostoma</taxon>
    </lineage>
</organism>
<dbReference type="PANTHER" id="PTHR11668:SF285">
    <property type="entry name" value="SERINE_THREONINE-PROTEIN PHOSPHATASE-RELATED"/>
    <property type="match status" value="1"/>
</dbReference>
<dbReference type="GO" id="GO:0005737">
    <property type="term" value="C:cytoplasm"/>
    <property type="evidence" value="ECO:0007669"/>
    <property type="project" value="TreeGrafter"/>
</dbReference>
<dbReference type="InterPro" id="IPR050341">
    <property type="entry name" value="PP1_catalytic_subunit"/>
</dbReference>
<dbReference type="PANTHER" id="PTHR11668">
    <property type="entry name" value="SERINE/THREONINE PROTEIN PHOSPHATASE"/>
    <property type="match status" value="1"/>
</dbReference>
<dbReference type="InterPro" id="IPR029052">
    <property type="entry name" value="Metallo-depent_PP-like"/>
</dbReference>
<dbReference type="AlphaFoldDB" id="A0A0D6L6U2"/>
<dbReference type="GO" id="GO:0004722">
    <property type="term" value="F:protein serine/threonine phosphatase activity"/>
    <property type="evidence" value="ECO:0007669"/>
    <property type="project" value="TreeGrafter"/>
</dbReference>
<sequence length="187" mass="21218">MPLCAVVSNRLFCMHGGISPEIHNWDSLHNLQKPKTPRACDDGIAVDLMWSDPSMDSCTGFQFNALLDIALVVRAHEVVKGGHQFMFDRKLVTIFSAPNYCGTDGNAASVMKVSRKMELSFVTLKPRMDTTRLTEEKRLLLEKMTIESAAKSPDPCKFYGHLCWKTFNPSICINRIPHFYSLFCRNR</sequence>
<dbReference type="PRINTS" id="PR00114">
    <property type="entry name" value="STPHPHTASE"/>
</dbReference>
<dbReference type="InterPro" id="IPR004843">
    <property type="entry name" value="Calcineurin-like_PHP"/>
</dbReference>
<dbReference type="GO" id="GO:0005634">
    <property type="term" value="C:nucleus"/>
    <property type="evidence" value="ECO:0007669"/>
    <property type="project" value="TreeGrafter"/>
</dbReference>
<dbReference type="SMART" id="SM00156">
    <property type="entry name" value="PP2Ac"/>
    <property type="match status" value="1"/>
</dbReference>
<gene>
    <name evidence="2" type="ORF">ANCCEY_14317</name>
</gene>
<keyword evidence="3" id="KW-1185">Reference proteome</keyword>
<dbReference type="Gene3D" id="3.60.21.10">
    <property type="match status" value="1"/>
</dbReference>
<feature type="domain" description="Serine/threonine specific protein phosphatases" evidence="1">
    <location>
        <begin position="1"/>
        <end position="128"/>
    </location>
</feature>